<dbReference type="EMBL" id="KP211814">
    <property type="protein sequence ID" value="ANV79202.1"/>
    <property type="molecule type" value="Genomic_DNA"/>
</dbReference>
<dbReference type="GO" id="GO:0005737">
    <property type="term" value="C:cytoplasm"/>
    <property type="evidence" value="ECO:0007669"/>
    <property type="project" value="TreeGrafter"/>
</dbReference>
<dbReference type="PROSITE" id="PS51645">
    <property type="entry name" value="PHR_CRY_ALPHA_BETA"/>
    <property type="match status" value="1"/>
</dbReference>
<evidence type="ECO:0000256" key="3">
    <source>
        <dbReference type="PIRSR" id="PIRSR602081-1"/>
    </source>
</evidence>
<dbReference type="SUPFAM" id="SSF48173">
    <property type="entry name" value="Cryptochrome/photolyase FAD-binding domain"/>
    <property type="match status" value="1"/>
</dbReference>
<reference evidence="7" key="2">
    <citation type="journal article" date="2015" name="ISME J.">
        <title>A new class of marine Euryarchaeota group II from the Mediterranean deep chlorophyll maximum.</title>
        <authorList>
            <person name="Martin-Cuadrado A.B."/>
            <person name="Garcia-Heredia I."/>
            <person name="Molto A.G."/>
            <person name="Lopez-Ubeda R."/>
            <person name="Kimes N."/>
            <person name="Lopez-Garcia P."/>
            <person name="Moreira D."/>
            <person name="Rodriguez-Valera F."/>
        </authorList>
    </citation>
    <scope>NUCLEOTIDE SEQUENCE</scope>
</reference>
<dbReference type="GO" id="GO:0003904">
    <property type="term" value="F:deoxyribodipyrimidine photo-lyase activity"/>
    <property type="evidence" value="ECO:0007669"/>
    <property type="project" value="TreeGrafter"/>
</dbReference>
<dbReference type="InterPro" id="IPR036155">
    <property type="entry name" value="Crypto/Photolyase_N_sf"/>
</dbReference>
<feature type="binding site" evidence="3">
    <location>
        <begin position="315"/>
        <end position="322"/>
    </location>
    <ligand>
        <name>FAD</name>
        <dbReference type="ChEBI" id="CHEBI:57692"/>
    </ligand>
</feature>
<dbReference type="GO" id="GO:0071949">
    <property type="term" value="F:FAD binding"/>
    <property type="evidence" value="ECO:0007669"/>
    <property type="project" value="TreeGrafter"/>
</dbReference>
<dbReference type="Gene3D" id="1.25.40.80">
    <property type="match status" value="1"/>
</dbReference>
<dbReference type="PRINTS" id="PR00147">
    <property type="entry name" value="DNAPHOTLYASE"/>
</dbReference>
<evidence type="ECO:0000256" key="5">
    <source>
        <dbReference type="RuleBase" id="RU004182"/>
    </source>
</evidence>
<keyword evidence="5" id="KW-0157">Chromophore</keyword>
<evidence type="ECO:0000259" key="6">
    <source>
        <dbReference type="PROSITE" id="PS51645"/>
    </source>
</evidence>
<organism evidence="7">
    <name type="scientific">uncultured Poseidoniia archaeon</name>
    <dbReference type="NCBI Taxonomy" id="1697135"/>
    <lineage>
        <taxon>Archaea</taxon>
        <taxon>Methanobacteriati</taxon>
        <taxon>Thermoplasmatota</taxon>
        <taxon>Candidatus Poseidoniia</taxon>
        <taxon>environmental samples</taxon>
    </lineage>
</organism>
<dbReference type="InterPro" id="IPR014729">
    <property type="entry name" value="Rossmann-like_a/b/a_fold"/>
</dbReference>
<keyword evidence="2 3" id="KW-0274">FAD</keyword>
<dbReference type="Gene3D" id="3.40.50.620">
    <property type="entry name" value="HUPs"/>
    <property type="match status" value="1"/>
</dbReference>
<dbReference type="PANTHER" id="PTHR11455">
    <property type="entry name" value="CRYPTOCHROME"/>
    <property type="match status" value="1"/>
</dbReference>
<evidence type="ECO:0000313" key="7">
    <source>
        <dbReference type="EMBL" id="ANV79202.1"/>
    </source>
</evidence>
<dbReference type="GO" id="GO:0032922">
    <property type="term" value="P:circadian regulation of gene expression"/>
    <property type="evidence" value="ECO:0007669"/>
    <property type="project" value="TreeGrafter"/>
</dbReference>
<dbReference type="Gene3D" id="1.10.579.10">
    <property type="entry name" value="DNA Cyclobutane Dipyrimidine Photolyase, subunit A, domain 3"/>
    <property type="match status" value="1"/>
</dbReference>
<dbReference type="InterPro" id="IPR036134">
    <property type="entry name" value="Crypto/Photolyase_FAD-like_sf"/>
</dbReference>
<keyword evidence="1 3" id="KW-0285">Flavoprotein</keyword>
<sequence length="525" mass="61094">MDKSIVWFRNILRLHDNPLLYWASSSEKIESIVPIYIMEEEWFNDDTNKIGHNRKKFLYESLLNLNKNFKTKYGTDILMFHGNSSEIIHSILEELDFDLKWLLCDYCPEPSKRTCIDKIKENLVNSDINIKLFPAVNTILDIEKVIASKKYSNPKSSKDIEKIFAENFDNSPHGYLIGDSSSPPDTLNFNQRLMDILINRSPISKYYITEDILKNKLIKLGLKSNIRDSYFIGGEDEALERLERKISQSPNFVNSFSKPGTISTNMEDNPLEPTTSGLSPYLSNGCISPRLLWNECLKIHFNSEHTDPPVSLHGQLMFREMFYLLSRSVDNWDNDVENSNCRPIQWGEYDELKMKAWESGMTGFPYIDAMMRQLEATGWMHHLGRHAVSCFLTRGQLWQNWKHGRDIFEKKLVDSDWALNNGNWLWLAGVAPFSMPYYRIYNPCPDAKSSLNAETSKANFIRYWIPELADFPSKYIFEPHLSPIDIQHDSNCIIGKDYPYPIVDRKQTRKINLSLFKESIEQLSN</sequence>
<accession>A0A1B1TA92</accession>
<dbReference type="AlphaFoldDB" id="A0A1B1TA92"/>
<dbReference type="PANTHER" id="PTHR11455:SF9">
    <property type="entry name" value="CRYPTOCHROME CIRCADIAN CLOCK 5 ISOFORM X1"/>
    <property type="match status" value="1"/>
</dbReference>
<proteinExistence type="inferred from homology"/>
<name>A0A1B1TA92_9ARCH</name>
<feature type="site" description="Electron transfer via tryptophanyl radical" evidence="4">
    <location>
        <position position="424"/>
    </location>
</feature>
<dbReference type="Pfam" id="PF00875">
    <property type="entry name" value="DNA_photolyase"/>
    <property type="match status" value="1"/>
</dbReference>
<comment type="similarity">
    <text evidence="5">Belongs to the DNA photolyase family.</text>
</comment>
<feature type="domain" description="Photolyase/cryptochrome alpha/beta" evidence="6">
    <location>
        <begin position="2"/>
        <end position="138"/>
    </location>
</feature>
<feature type="binding site" evidence="3">
    <location>
        <begin position="275"/>
        <end position="279"/>
    </location>
    <ligand>
        <name>FAD</name>
        <dbReference type="ChEBI" id="CHEBI:57692"/>
    </ligand>
</feature>
<reference evidence="7" key="1">
    <citation type="submission" date="2014-11" db="EMBL/GenBank/DDBJ databases">
        <authorList>
            <person name="Zhu J."/>
            <person name="Qi W."/>
            <person name="Song R."/>
        </authorList>
    </citation>
    <scope>NUCLEOTIDE SEQUENCE</scope>
</reference>
<dbReference type="GO" id="GO:0003677">
    <property type="term" value="F:DNA binding"/>
    <property type="evidence" value="ECO:0007669"/>
    <property type="project" value="TreeGrafter"/>
</dbReference>
<dbReference type="SUPFAM" id="SSF52425">
    <property type="entry name" value="Cryptochrome/photolyase, N-terminal domain"/>
    <property type="match status" value="1"/>
</dbReference>
<protein>
    <recommendedName>
        <fullName evidence="6">Photolyase/cryptochrome alpha/beta domain-containing protein</fullName>
    </recommendedName>
</protein>
<dbReference type="InterPro" id="IPR002081">
    <property type="entry name" value="Cryptochrome/DNA_photolyase_1"/>
</dbReference>
<feature type="binding site" evidence="3">
    <location>
        <begin position="414"/>
        <end position="416"/>
    </location>
    <ligand>
        <name>FAD</name>
        <dbReference type="ChEBI" id="CHEBI:57692"/>
    </ligand>
</feature>
<feature type="site" description="Electron transfer via tryptophanyl radical" evidence="4">
    <location>
        <position position="401"/>
    </location>
</feature>
<dbReference type="InterPro" id="IPR005101">
    <property type="entry name" value="Cryptochr/Photolyase_FAD-bd"/>
</dbReference>
<evidence type="ECO:0000256" key="2">
    <source>
        <dbReference type="ARBA" id="ARBA00022827"/>
    </source>
</evidence>
<dbReference type="Pfam" id="PF03441">
    <property type="entry name" value="FAD_binding_7"/>
    <property type="match status" value="1"/>
</dbReference>
<feature type="site" description="Electron transfer via tryptophanyl radical" evidence="4">
    <location>
        <position position="346"/>
    </location>
</feature>
<dbReference type="GO" id="GO:0043153">
    <property type="term" value="P:entrainment of circadian clock by photoperiod"/>
    <property type="evidence" value="ECO:0007669"/>
    <property type="project" value="TreeGrafter"/>
</dbReference>
<dbReference type="InterPro" id="IPR006050">
    <property type="entry name" value="DNA_photolyase_N"/>
</dbReference>
<evidence type="ECO:0000256" key="4">
    <source>
        <dbReference type="PIRSR" id="PIRSR602081-2"/>
    </source>
</evidence>
<comment type="cofactor">
    <cofactor evidence="3">
        <name>FAD</name>
        <dbReference type="ChEBI" id="CHEBI:57692"/>
    </cofactor>
    <text evidence="3">Binds 1 FAD per subunit.</text>
</comment>
<evidence type="ECO:0000256" key="1">
    <source>
        <dbReference type="ARBA" id="ARBA00022630"/>
    </source>
</evidence>